<dbReference type="Proteomes" id="UP001595791">
    <property type="component" value="Unassembled WGS sequence"/>
</dbReference>
<accession>A0ABV8MVB7</accession>
<sequence length="44" mass="4599">MARPLTEAESDAVDALVGGSGILDDIEADRLLSLVHDFGVETSL</sequence>
<reference evidence="2" key="1">
    <citation type="journal article" date="2019" name="Int. J. Syst. Evol. Microbiol.">
        <title>The Global Catalogue of Microorganisms (GCM) 10K type strain sequencing project: providing services to taxonomists for standard genome sequencing and annotation.</title>
        <authorList>
            <consortium name="The Broad Institute Genomics Platform"/>
            <consortium name="The Broad Institute Genome Sequencing Center for Infectious Disease"/>
            <person name="Wu L."/>
            <person name="Ma J."/>
        </authorList>
    </citation>
    <scope>NUCLEOTIDE SEQUENCE [LARGE SCALE GENOMIC DNA]</scope>
    <source>
        <strain evidence="2">LMG 29894</strain>
    </source>
</reference>
<evidence type="ECO:0000313" key="1">
    <source>
        <dbReference type="EMBL" id="MFC4161974.1"/>
    </source>
</evidence>
<keyword evidence="2" id="KW-1185">Reference proteome</keyword>
<dbReference type="RefSeq" id="WP_378168693.1">
    <property type="nucleotide sequence ID" value="NZ_JBHSBU010000004.1"/>
</dbReference>
<dbReference type="EMBL" id="JBHSBU010000004">
    <property type="protein sequence ID" value="MFC4161974.1"/>
    <property type="molecule type" value="Genomic_DNA"/>
</dbReference>
<proteinExistence type="predicted"/>
<protein>
    <submittedName>
        <fullName evidence="1">Uncharacterized protein</fullName>
    </submittedName>
</protein>
<comment type="caution">
    <text evidence="1">The sequence shown here is derived from an EMBL/GenBank/DDBJ whole genome shotgun (WGS) entry which is preliminary data.</text>
</comment>
<organism evidence="1 2">
    <name type="scientific">Chitinimonas lacunae</name>
    <dbReference type="NCBI Taxonomy" id="1963018"/>
    <lineage>
        <taxon>Bacteria</taxon>
        <taxon>Pseudomonadati</taxon>
        <taxon>Pseudomonadota</taxon>
        <taxon>Betaproteobacteria</taxon>
        <taxon>Neisseriales</taxon>
        <taxon>Chitinibacteraceae</taxon>
        <taxon>Chitinimonas</taxon>
    </lineage>
</organism>
<evidence type="ECO:0000313" key="2">
    <source>
        <dbReference type="Proteomes" id="UP001595791"/>
    </source>
</evidence>
<gene>
    <name evidence="1" type="ORF">ACFOW7_21800</name>
</gene>
<name>A0ABV8MVB7_9NEIS</name>